<dbReference type="AlphaFoldDB" id="A0A2K8YXJ5"/>
<keyword evidence="3" id="KW-1185">Reference proteome</keyword>
<sequence length="102" mass="11478">MKTTNNAFALLFATFSFTACTNQSIEPVRSATPIQSTVQSDSLSPVHILPEKTQQSETPYQYGLETVDQKEENTPYQQPHVITPLPRQTVMPVMKSDTLDQY</sequence>
<keyword evidence="1" id="KW-0732">Signal</keyword>
<feature type="chain" id="PRO_5014603597" evidence="1">
    <location>
        <begin position="22"/>
        <end position="102"/>
    </location>
</feature>
<evidence type="ECO:0000313" key="2">
    <source>
        <dbReference type="EMBL" id="AUD02350.1"/>
    </source>
</evidence>
<organism evidence="2 3">
    <name type="scientific">Spirosoma pollinicola</name>
    <dbReference type="NCBI Taxonomy" id="2057025"/>
    <lineage>
        <taxon>Bacteria</taxon>
        <taxon>Pseudomonadati</taxon>
        <taxon>Bacteroidota</taxon>
        <taxon>Cytophagia</taxon>
        <taxon>Cytophagales</taxon>
        <taxon>Cytophagaceae</taxon>
        <taxon>Spirosoma</taxon>
    </lineage>
</organism>
<reference evidence="2 3" key="1">
    <citation type="submission" date="2017-11" db="EMBL/GenBank/DDBJ databases">
        <title>Taxonomic description and genome sequences of Spirosoma HA7 sp. nov., isolated from pollen microhabitat of Corylus avellana.</title>
        <authorList>
            <person name="Ambika Manirajan B."/>
            <person name="Suarez C."/>
            <person name="Ratering S."/>
            <person name="Geissler-Plaum R."/>
            <person name="Cardinale M."/>
            <person name="Sylvia S."/>
        </authorList>
    </citation>
    <scope>NUCLEOTIDE SEQUENCE [LARGE SCALE GENOMIC DNA]</scope>
    <source>
        <strain evidence="2 3">HA7</strain>
    </source>
</reference>
<feature type="signal peptide" evidence="1">
    <location>
        <begin position="1"/>
        <end position="21"/>
    </location>
</feature>
<accession>A0A2K8YXJ5</accession>
<dbReference type="Proteomes" id="UP000232883">
    <property type="component" value="Chromosome"/>
</dbReference>
<proteinExistence type="predicted"/>
<dbReference type="PROSITE" id="PS51257">
    <property type="entry name" value="PROKAR_LIPOPROTEIN"/>
    <property type="match status" value="1"/>
</dbReference>
<dbReference type="EMBL" id="CP025096">
    <property type="protein sequence ID" value="AUD02350.1"/>
    <property type="molecule type" value="Genomic_DNA"/>
</dbReference>
<evidence type="ECO:0000313" key="3">
    <source>
        <dbReference type="Proteomes" id="UP000232883"/>
    </source>
</evidence>
<dbReference type="RefSeq" id="WP_100988067.1">
    <property type="nucleotide sequence ID" value="NZ_CP025096.1"/>
</dbReference>
<evidence type="ECO:0000256" key="1">
    <source>
        <dbReference type="SAM" id="SignalP"/>
    </source>
</evidence>
<gene>
    <name evidence="2" type="ORF">CWM47_11255</name>
</gene>
<dbReference type="OrthoDB" id="9945716at2"/>
<protein>
    <submittedName>
        <fullName evidence="2">Uncharacterized protein</fullName>
    </submittedName>
</protein>
<name>A0A2K8YXJ5_9BACT</name>
<dbReference type="KEGG" id="spir:CWM47_11255"/>